<dbReference type="EC" id="3.1.4.46" evidence="2"/>
<dbReference type="Proteomes" id="UP000799766">
    <property type="component" value="Unassembled WGS sequence"/>
</dbReference>
<keyword evidence="3 7" id="KW-0732">Signal</keyword>
<evidence type="ECO:0000256" key="2">
    <source>
        <dbReference type="ARBA" id="ARBA00012247"/>
    </source>
</evidence>
<comment type="similarity">
    <text evidence="1">Belongs to the glycerophosphoryl diester phosphodiesterase family.</text>
</comment>
<evidence type="ECO:0000256" key="7">
    <source>
        <dbReference type="SAM" id="SignalP"/>
    </source>
</evidence>
<feature type="domain" description="GP-PDE" evidence="8">
    <location>
        <begin position="75"/>
        <end position="397"/>
    </location>
</feature>
<feature type="signal peptide" evidence="7">
    <location>
        <begin position="1"/>
        <end position="19"/>
    </location>
</feature>
<evidence type="ECO:0000256" key="5">
    <source>
        <dbReference type="ARBA" id="ARBA00022801"/>
    </source>
</evidence>
<dbReference type="GO" id="GO:0008889">
    <property type="term" value="F:glycerophosphodiester phosphodiesterase activity"/>
    <property type="evidence" value="ECO:0007669"/>
    <property type="project" value="UniProtKB-EC"/>
</dbReference>
<comment type="catalytic activity">
    <reaction evidence="6">
        <text>a sn-glycero-3-phosphodiester + H2O = an alcohol + sn-glycerol 3-phosphate + H(+)</text>
        <dbReference type="Rhea" id="RHEA:12969"/>
        <dbReference type="ChEBI" id="CHEBI:15377"/>
        <dbReference type="ChEBI" id="CHEBI:15378"/>
        <dbReference type="ChEBI" id="CHEBI:30879"/>
        <dbReference type="ChEBI" id="CHEBI:57597"/>
        <dbReference type="ChEBI" id="CHEBI:83408"/>
        <dbReference type="EC" id="3.1.4.46"/>
    </reaction>
</comment>
<evidence type="ECO:0000256" key="3">
    <source>
        <dbReference type="ARBA" id="ARBA00022729"/>
    </source>
</evidence>
<organism evidence="9 10">
    <name type="scientific">Lineolata rhizophorae</name>
    <dbReference type="NCBI Taxonomy" id="578093"/>
    <lineage>
        <taxon>Eukaryota</taxon>
        <taxon>Fungi</taxon>
        <taxon>Dikarya</taxon>
        <taxon>Ascomycota</taxon>
        <taxon>Pezizomycotina</taxon>
        <taxon>Dothideomycetes</taxon>
        <taxon>Dothideomycetes incertae sedis</taxon>
        <taxon>Lineolatales</taxon>
        <taxon>Lineolataceae</taxon>
        <taxon>Lineolata</taxon>
    </lineage>
</organism>
<dbReference type="AlphaFoldDB" id="A0A6A6NMN9"/>
<dbReference type="OrthoDB" id="1058301at2759"/>
<evidence type="ECO:0000259" key="8">
    <source>
        <dbReference type="PROSITE" id="PS51704"/>
    </source>
</evidence>
<proteinExistence type="inferred from homology"/>
<evidence type="ECO:0000256" key="4">
    <source>
        <dbReference type="ARBA" id="ARBA00022798"/>
    </source>
</evidence>
<dbReference type="CDD" id="cd08560">
    <property type="entry name" value="GDPD_EcGlpQ_like_1"/>
    <property type="match status" value="1"/>
</dbReference>
<dbReference type="PANTHER" id="PTHR43620:SF7">
    <property type="entry name" value="GLYCEROPHOSPHODIESTER PHOSPHODIESTERASE GDPD5-RELATED"/>
    <property type="match status" value="1"/>
</dbReference>
<sequence>MRSVQALAASSGLISLVSAAPTPSSWWPRRHHGGHQSGINVQLGPRPYYLVNDMDDGPLKDKLQSCSENSVETTSFAISHRGAPLQFPEHTLEGYLAGMRMGAGIMECDVAFTKDRQLVCRHSQCDLATTTNIVATELGAKCTEPFVPADADAGTEATATCCTSDITLDEFLSLCGKMDASDPAAGNATEFLAGTPNYRTDLYAACGTLMTHAAWLRLVDAAGLQFTPELKTPEVEMPFEGDYTQQQYAQQLVDEYKAAGIDPGRVWAQSFLLDDVYYWLANEPAFGAQAVFLDERVDTPQGYADAVDSLAELAANGVNVVAPPIAALLALDETNSTIVKSDYAVAAREAGLDIITWSLERSGFLAEGGGYYYASVEPVINNDGDMYTVVDFLAKEVGIKGLFSDWPATVTYYANCMGL</sequence>
<dbReference type="SUPFAM" id="SSF51695">
    <property type="entry name" value="PLC-like phosphodiesterases"/>
    <property type="match status" value="1"/>
</dbReference>
<dbReference type="PANTHER" id="PTHR43620">
    <property type="entry name" value="GLYCEROPHOSPHORYL DIESTER PHOSPHODIESTERASE"/>
    <property type="match status" value="1"/>
</dbReference>
<evidence type="ECO:0000256" key="1">
    <source>
        <dbReference type="ARBA" id="ARBA00007277"/>
    </source>
</evidence>
<dbReference type="GO" id="GO:0006071">
    <property type="term" value="P:glycerol metabolic process"/>
    <property type="evidence" value="ECO:0007669"/>
    <property type="project" value="UniProtKB-KW"/>
</dbReference>
<protein>
    <recommendedName>
        <fullName evidence="2">glycerophosphodiester phosphodiesterase</fullName>
        <ecNumber evidence="2">3.1.4.46</ecNumber>
    </recommendedName>
</protein>
<keyword evidence="4" id="KW-0319">Glycerol metabolism</keyword>
<keyword evidence="5" id="KW-0378">Hydrolase</keyword>
<dbReference type="InterPro" id="IPR017946">
    <property type="entry name" value="PLC-like_Pdiesterase_TIM-brl"/>
</dbReference>
<name>A0A6A6NMN9_9PEZI</name>
<dbReference type="EMBL" id="MU001700">
    <property type="protein sequence ID" value="KAF2453015.1"/>
    <property type="molecule type" value="Genomic_DNA"/>
</dbReference>
<dbReference type="GO" id="GO:0006629">
    <property type="term" value="P:lipid metabolic process"/>
    <property type="evidence" value="ECO:0007669"/>
    <property type="project" value="InterPro"/>
</dbReference>
<gene>
    <name evidence="9" type="ORF">BDY21DRAFT_293629</name>
</gene>
<dbReference type="Gene3D" id="3.20.20.190">
    <property type="entry name" value="Phosphatidylinositol (PI) phosphodiesterase"/>
    <property type="match status" value="1"/>
</dbReference>
<accession>A0A6A6NMN9</accession>
<evidence type="ECO:0000313" key="9">
    <source>
        <dbReference type="EMBL" id="KAF2453015.1"/>
    </source>
</evidence>
<dbReference type="PROSITE" id="PS51704">
    <property type="entry name" value="GP_PDE"/>
    <property type="match status" value="1"/>
</dbReference>
<reference evidence="9" key="1">
    <citation type="journal article" date="2020" name="Stud. Mycol.">
        <title>101 Dothideomycetes genomes: a test case for predicting lifestyles and emergence of pathogens.</title>
        <authorList>
            <person name="Haridas S."/>
            <person name="Albert R."/>
            <person name="Binder M."/>
            <person name="Bloem J."/>
            <person name="Labutti K."/>
            <person name="Salamov A."/>
            <person name="Andreopoulos B."/>
            <person name="Baker S."/>
            <person name="Barry K."/>
            <person name="Bills G."/>
            <person name="Bluhm B."/>
            <person name="Cannon C."/>
            <person name="Castanera R."/>
            <person name="Culley D."/>
            <person name="Daum C."/>
            <person name="Ezra D."/>
            <person name="Gonzalez J."/>
            <person name="Henrissat B."/>
            <person name="Kuo A."/>
            <person name="Liang C."/>
            <person name="Lipzen A."/>
            <person name="Lutzoni F."/>
            <person name="Magnuson J."/>
            <person name="Mondo S."/>
            <person name="Nolan M."/>
            <person name="Ohm R."/>
            <person name="Pangilinan J."/>
            <person name="Park H.-J."/>
            <person name="Ramirez L."/>
            <person name="Alfaro M."/>
            <person name="Sun H."/>
            <person name="Tritt A."/>
            <person name="Yoshinaga Y."/>
            <person name="Zwiers L.-H."/>
            <person name="Turgeon B."/>
            <person name="Goodwin S."/>
            <person name="Spatafora J."/>
            <person name="Crous P."/>
            <person name="Grigoriev I."/>
        </authorList>
    </citation>
    <scope>NUCLEOTIDE SEQUENCE</scope>
    <source>
        <strain evidence="9">ATCC 16933</strain>
    </source>
</reference>
<evidence type="ECO:0000256" key="6">
    <source>
        <dbReference type="ARBA" id="ARBA00047512"/>
    </source>
</evidence>
<evidence type="ECO:0000313" key="10">
    <source>
        <dbReference type="Proteomes" id="UP000799766"/>
    </source>
</evidence>
<keyword evidence="10" id="KW-1185">Reference proteome</keyword>
<feature type="chain" id="PRO_5025639910" description="glycerophosphodiester phosphodiesterase" evidence="7">
    <location>
        <begin position="20"/>
        <end position="419"/>
    </location>
</feature>
<dbReference type="InterPro" id="IPR030395">
    <property type="entry name" value="GP_PDE_dom"/>
</dbReference>
<dbReference type="Pfam" id="PF03009">
    <property type="entry name" value="GDPD"/>
    <property type="match status" value="1"/>
</dbReference>